<reference evidence="5" key="2">
    <citation type="submission" date="2010-05" db="EMBL/GenBank/DDBJ databases">
        <title>The genome sequence of Magnaporthe poae strain ATCC 64411.</title>
        <authorList>
            <person name="Ma L.-J."/>
            <person name="Dead R."/>
            <person name="Young S."/>
            <person name="Zeng Q."/>
            <person name="Koehrsen M."/>
            <person name="Alvarado L."/>
            <person name="Berlin A."/>
            <person name="Chapman S.B."/>
            <person name="Chen Z."/>
            <person name="Freedman E."/>
            <person name="Gellesch M."/>
            <person name="Goldberg J."/>
            <person name="Griggs A."/>
            <person name="Gujja S."/>
            <person name="Heilman E.R."/>
            <person name="Heiman D."/>
            <person name="Hepburn T."/>
            <person name="Howarth C."/>
            <person name="Jen D."/>
            <person name="Larson L."/>
            <person name="Mehta T."/>
            <person name="Neiman D."/>
            <person name="Pearson M."/>
            <person name="Roberts A."/>
            <person name="Saif S."/>
            <person name="Shea T."/>
            <person name="Shenoy N."/>
            <person name="Sisk P."/>
            <person name="Stolte C."/>
            <person name="Sykes S."/>
            <person name="Walk T."/>
            <person name="White J."/>
            <person name="Yandava C."/>
            <person name="Haas B."/>
            <person name="Nusbaum C."/>
            <person name="Birren B."/>
        </authorList>
    </citation>
    <scope>NUCLEOTIDE SEQUENCE [LARGE SCALE GENOMIC DNA]</scope>
    <source>
        <strain evidence="5">ATCC 64411 / 73-15</strain>
    </source>
</reference>
<reference evidence="3" key="1">
    <citation type="submission" date="2010-05" db="EMBL/GenBank/DDBJ databases">
        <title>The Genome Sequence of Magnaporthe poae strain ATCC 64411.</title>
        <authorList>
            <consortium name="The Broad Institute Genome Sequencing Platform"/>
            <consortium name="Broad Institute Genome Sequencing Center for Infectious Disease"/>
            <person name="Ma L.-J."/>
            <person name="Dead R."/>
            <person name="Young S."/>
            <person name="Zeng Q."/>
            <person name="Koehrsen M."/>
            <person name="Alvarado L."/>
            <person name="Berlin A."/>
            <person name="Chapman S.B."/>
            <person name="Chen Z."/>
            <person name="Freedman E."/>
            <person name="Gellesch M."/>
            <person name="Goldberg J."/>
            <person name="Griggs A."/>
            <person name="Gujja S."/>
            <person name="Heilman E.R."/>
            <person name="Heiman D."/>
            <person name="Hepburn T."/>
            <person name="Howarth C."/>
            <person name="Jen D."/>
            <person name="Larson L."/>
            <person name="Mehta T."/>
            <person name="Neiman D."/>
            <person name="Pearson M."/>
            <person name="Roberts A."/>
            <person name="Saif S."/>
            <person name="Shea T."/>
            <person name="Shenoy N."/>
            <person name="Sisk P."/>
            <person name="Stolte C."/>
            <person name="Sykes S."/>
            <person name="Walk T."/>
            <person name="White J."/>
            <person name="Yandava C."/>
            <person name="Haas B."/>
            <person name="Nusbaum C."/>
            <person name="Birren B."/>
        </authorList>
    </citation>
    <scope>NUCLEOTIDE SEQUENCE</scope>
    <source>
        <strain evidence="3">ATCC 64411</strain>
    </source>
</reference>
<reference evidence="3" key="3">
    <citation type="submission" date="2011-03" db="EMBL/GenBank/DDBJ databases">
        <title>Annotation of Magnaporthe poae ATCC 64411.</title>
        <authorList>
            <person name="Ma L.-J."/>
            <person name="Dead R."/>
            <person name="Young S.K."/>
            <person name="Zeng Q."/>
            <person name="Gargeya S."/>
            <person name="Fitzgerald M."/>
            <person name="Haas B."/>
            <person name="Abouelleil A."/>
            <person name="Alvarado L."/>
            <person name="Arachchi H.M."/>
            <person name="Berlin A."/>
            <person name="Brown A."/>
            <person name="Chapman S.B."/>
            <person name="Chen Z."/>
            <person name="Dunbar C."/>
            <person name="Freedman E."/>
            <person name="Gearin G."/>
            <person name="Gellesch M."/>
            <person name="Goldberg J."/>
            <person name="Griggs A."/>
            <person name="Gujja S."/>
            <person name="Heiman D."/>
            <person name="Howarth C."/>
            <person name="Larson L."/>
            <person name="Lui A."/>
            <person name="MacDonald P.J.P."/>
            <person name="Mehta T."/>
            <person name="Montmayeur A."/>
            <person name="Murphy C."/>
            <person name="Neiman D."/>
            <person name="Pearson M."/>
            <person name="Priest M."/>
            <person name="Roberts A."/>
            <person name="Saif S."/>
            <person name="Shea T."/>
            <person name="Shenoy N."/>
            <person name="Sisk P."/>
            <person name="Stolte C."/>
            <person name="Sykes S."/>
            <person name="Yandava C."/>
            <person name="Wortman J."/>
            <person name="Nusbaum C."/>
            <person name="Birren B."/>
        </authorList>
    </citation>
    <scope>NUCLEOTIDE SEQUENCE</scope>
    <source>
        <strain evidence="3">ATCC 64411</strain>
    </source>
</reference>
<reference evidence="4" key="4">
    <citation type="journal article" date="2015" name="G3 (Bethesda)">
        <title>Genome sequences of three phytopathogenic species of the Magnaporthaceae family of fungi.</title>
        <authorList>
            <person name="Okagaki L.H."/>
            <person name="Nunes C.C."/>
            <person name="Sailsbery J."/>
            <person name="Clay B."/>
            <person name="Brown D."/>
            <person name="John T."/>
            <person name="Oh Y."/>
            <person name="Young N."/>
            <person name="Fitzgerald M."/>
            <person name="Haas B.J."/>
            <person name="Zeng Q."/>
            <person name="Young S."/>
            <person name="Adiconis X."/>
            <person name="Fan L."/>
            <person name="Levin J.Z."/>
            <person name="Mitchell T.K."/>
            <person name="Okubara P.A."/>
            <person name="Farman M.L."/>
            <person name="Kohn L.M."/>
            <person name="Birren B."/>
            <person name="Ma L.-J."/>
            <person name="Dean R.A."/>
        </authorList>
    </citation>
    <scope>NUCLEOTIDE SEQUENCE</scope>
    <source>
        <strain evidence="4">ATCC 64411 / 73-15</strain>
    </source>
</reference>
<dbReference type="PANTHER" id="PTHR39601">
    <property type="entry name" value="CHORIOGENIN HMINOR"/>
    <property type="match status" value="1"/>
</dbReference>
<feature type="compositionally biased region" description="Polar residues" evidence="1">
    <location>
        <begin position="130"/>
        <end position="142"/>
    </location>
</feature>
<dbReference type="VEuPathDB" id="FungiDB:MAPG_06807"/>
<name>A0A0C4E314_MAGP6</name>
<evidence type="ECO:0000313" key="5">
    <source>
        <dbReference type="Proteomes" id="UP000011715"/>
    </source>
</evidence>
<feature type="compositionally biased region" description="Basic residues" evidence="1">
    <location>
        <begin position="984"/>
        <end position="994"/>
    </location>
</feature>
<organism evidence="4 5">
    <name type="scientific">Magnaporthiopsis poae (strain ATCC 64411 / 73-15)</name>
    <name type="common">Kentucky bluegrass fungus</name>
    <name type="synonym">Magnaporthe poae</name>
    <dbReference type="NCBI Taxonomy" id="644358"/>
    <lineage>
        <taxon>Eukaryota</taxon>
        <taxon>Fungi</taxon>
        <taxon>Dikarya</taxon>
        <taxon>Ascomycota</taxon>
        <taxon>Pezizomycotina</taxon>
        <taxon>Sordariomycetes</taxon>
        <taxon>Sordariomycetidae</taxon>
        <taxon>Magnaporthales</taxon>
        <taxon>Magnaporthaceae</taxon>
        <taxon>Magnaporthiopsis</taxon>
    </lineage>
</organism>
<dbReference type="EnsemblFungi" id="MAPG_06807T0">
    <property type="protein sequence ID" value="MAPG_06807T0"/>
    <property type="gene ID" value="MAPG_06807"/>
</dbReference>
<dbReference type="InterPro" id="IPR058317">
    <property type="entry name" value="DUF8004"/>
</dbReference>
<feature type="compositionally biased region" description="Polar residues" evidence="1">
    <location>
        <begin position="852"/>
        <end position="863"/>
    </location>
</feature>
<keyword evidence="5" id="KW-1185">Reference proteome</keyword>
<dbReference type="OMA" id="WIAGLDQ"/>
<evidence type="ECO:0000256" key="1">
    <source>
        <dbReference type="SAM" id="MobiDB-lite"/>
    </source>
</evidence>
<feature type="compositionally biased region" description="Polar residues" evidence="1">
    <location>
        <begin position="816"/>
        <end position="825"/>
    </location>
</feature>
<dbReference type="EMBL" id="ADBL01001641">
    <property type="status" value="NOT_ANNOTATED_CDS"/>
    <property type="molecule type" value="Genomic_DNA"/>
</dbReference>
<feature type="compositionally biased region" description="Pro residues" evidence="1">
    <location>
        <begin position="828"/>
        <end position="838"/>
    </location>
</feature>
<feature type="region of interest" description="Disordered" evidence="1">
    <location>
        <begin position="800"/>
        <end position="891"/>
    </location>
</feature>
<proteinExistence type="predicted"/>
<feature type="region of interest" description="Disordered" evidence="1">
    <location>
        <begin position="129"/>
        <end position="205"/>
    </location>
</feature>
<feature type="domain" description="DUF8004" evidence="2">
    <location>
        <begin position="401"/>
        <end position="493"/>
    </location>
</feature>
<evidence type="ECO:0000313" key="3">
    <source>
        <dbReference type="EMBL" id="KLU87814.1"/>
    </source>
</evidence>
<dbReference type="Pfam" id="PF26013">
    <property type="entry name" value="DUF8004"/>
    <property type="match status" value="1"/>
</dbReference>
<accession>A0A0C4E314</accession>
<sequence length="994" mass="109288">MTASRSKSSRERRASVIGSFFSHRSSAPAVPTLASIGDPYGLNGDDQDGEKRSGKIRKRPESAAVLKRAETERLFQRERPLSVFAADYHARHYHDRDLWLRAPPAELQRQHQYPVQAQARHYLADFDQGRSASAHSRTNTLSKAAPHHADAPPVPVVRHSSRPRSTHSSDGAHSPARGRVRKSWFPGGRSRNVSAERKDTTAQSQAWIFTTDRQSPTADYNPSFLTNAEKVPELWNEAGDVVVYLFPKSSGRGPSFKVPGVIFFNSAVFDEMLHAEAMASPVSSRGRTSSFSGRNSLSAEDARRSIVSTASTHSAGEGLTELRLYVADSPTVSPADREAPPSSERLMDVRNLIAFLTGQPLAGTPAHPTVFAVLLRIAGLLREFEFRSPDGQSFGNAVDLSFSFYSEQMQLADVRESREKTIEALMLGEQMRSWEIYNEAFTHAVGKYDAVMELKSPLFAQLSPSTAQRLEREHLDLLNRQHNVNTRLENFDFPAVFAGVASSTSNTDFKNVRFKAWRASFSSMRSFVLKHYKSEFGGWPPKARSKKNPFSESGLNRQVLRQLYSDLCALYDLLVDRRALSTRIVEQEETPDARDPNLIALRKLLSEFDNSSPPVLPAVPFDVPTLPSMTSVLVTYNDMPPKEQARFDKRLQTNELLLVMQKSYDFDTGSIRLPFLDAFKDFEFKEARGRSSLELVELRIGIWIFLYVVIQSLPILAVDAPGLRYTEGVEYFLCQAPQGTPPWMEDAMEVRKRWFEAPNGSKVQLAADTVMFSTEAVYGRSHCWIAGKNWEAALRRVSGAGAGAGSTGSPGDRSPTLRSQRTPSAAPSLPPFMSPLEPPRSVFASMDPHGASSPTMGTGTPASATPFDEPGHARHPPPAEPVRPRASVPRAPATALHRRARAQKKKLKITNSSSFVNLLVNVTGGHGAPPGPSTGTPGGFRRHDSPGPSHMRAGSTLTPTGGGGGGGGGMSFDDILKGMDDQKVKKKKSWLPGS</sequence>
<dbReference type="STRING" id="644358.A0A0C4E314"/>
<dbReference type="AlphaFoldDB" id="A0A0C4E314"/>
<dbReference type="PANTHER" id="PTHR39601:SF2">
    <property type="entry name" value="CHORIOGENIN HMINOR"/>
    <property type="match status" value="1"/>
</dbReference>
<dbReference type="EMBL" id="ADBL01001640">
    <property type="status" value="NOT_ANNOTATED_CDS"/>
    <property type="molecule type" value="Genomic_DNA"/>
</dbReference>
<feature type="compositionally biased region" description="Basic and acidic residues" evidence="1">
    <location>
        <begin position="974"/>
        <end position="983"/>
    </location>
</feature>
<dbReference type="eggNOG" id="ENOG502QUVC">
    <property type="taxonomic scope" value="Eukaryota"/>
</dbReference>
<feature type="compositionally biased region" description="Gly residues" evidence="1">
    <location>
        <begin position="960"/>
        <end position="970"/>
    </location>
</feature>
<dbReference type="EMBL" id="ADBL01001639">
    <property type="status" value="NOT_ANNOTATED_CDS"/>
    <property type="molecule type" value="Genomic_DNA"/>
</dbReference>
<feature type="region of interest" description="Disordered" evidence="1">
    <location>
        <begin position="924"/>
        <end position="994"/>
    </location>
</feature>
<feature type="region of interest" description="Disordered" evidence="1">
    <location>
        <begin position="25"/>
        <end position="64"/>
    </location>
</feature>
<dbReference type="EMBL" id="GL876970">
    <property type="protein sequence ID" value="KLU87814.1"/>
    <property type="molecule type" value="Genomic_DNA"/>
</dbReference>
<evidence type="ECO:0000313" key="4">
    <source>
        <dbReference type="EnsemblFungi" id="MAPG_06807T0"/>
    </source>
</evidence>
<gene>
    <name evidence="3" type="ORF">MAPG_06807</name>
</gene>
<dbReference type="OrthoDB" id="5300331at2759"/>
<reference evidence="4" key="5">
    <citation type="submission" date="2015-06" db="UniProtKB">
        <authorList>
            <consortium name="EnsemblFungi"/>
        </authorList>
    </citation>
    <scope>IDENTIFICATION</scope>
    <source>
        <strain evidence="4">ATCC 64411</strain>
    </source>
</reference>
<dbReference type="Proteomes" id="UP000011715">
    <property type="component" value="Unassembled WGS sequence"/>
</dbReference>
<protein>
    <recommendedName>
        <fullName evidence="2">DUF8004 domain-containing protein</fullName>
    </recommendedName>
</protein>
<evidence type="ECO:0000259" key="2">
    <source>
        <dbReference type="Pfam" id="PF26013"/>
    </source>
</evidence>